<feature type="region of interest" description="Disordered" evidence="2">
    <location>
        <begin position="1234"/>
        <end position="1258"/>
    </location>
</feature>
<feature type="compositionally biased region" description="Polar residues" evidence="2">
    <location>
        <begin position="567"/>
        <end position="576"/>
    </location>
</feature>
<dbReference type="InterPro" id="IPR051553">
    <property type="entry name" value="Ran_GTPase-activating"/>
</dbReference>
<keyword evidence="5" id="KW-1185">Reference proteome</keyword>
<evidence type="ECO:0000256" key="1">
    <source>
        <dbReference type="PROSITE-ProRule" id="PRU00325"/>
    </source>
</evidence>
<reference evidence="4 5" key="1">
    <citation type="submission" date="2024-02" db="EMBL/GenBank/DDBJ databases">
        <authorList>
            <person name="Chen Y."/>
            <person name="Shah S."/>
            <person name="Dougan E. K."/>
            <person name="Thang M."/>
            <person name="Chan C."/>
        </authorList>
    </citation>
    <scope>NUCLEOTIDE SEQUENCE [LARGE SCALE GENOMIC DNA]</scope>
</reference>
<feature type="non-terminal residue" evidence="4">
    <location>
        <position position="1"/>
    </location>
</feature>
<keyword evidence="1" id="KW-0863">Zinc-finger</keyword>
<feature type="domain" description="SWIM-type" evidence="3">
    <location>
        <begin position="1537"/>
        <end position="1579"/>
    </location>
</feature>
<name>A0ABP0KIA2_9DINO</name>
<proteinExistence type="predicted"/>
<dbReference type="SUPFAM" id="SSF50985">
    <property type="entry name" value="RCC1/BLIP-II"/>
    <property type="match status" value="1"/>
</dbReference>
<dbReference type="PANTHER" id="PTHR45982:SF1">
    <property type="entry name" value="REGULATOR OF CHROMOSOME CONDENSATION"/>
    <property type="match status" value="1"/>
</dbReference>
<feature type="region of interest" description="Disordered" evidence="2">
    <location>
        <begin position="564"/>
        <end position="592"/>
    </location>
</feature>
<gene>
    <name evidence="4" type="ORF">SCF082_LOCUS17474</name>
</gene>
<dbReference type="Gene3D" id="2.130.10.30">
    <property type="entry name" value="Regulator of chromosome condensation 1/beta-lactamase-inhibitor protein II"/>
    <property type="match status" value="2"/>
</dbReference>
<dbReference type="Proteomes" id="UP001642464">
    <property type="component" value="Unassembled WGS sequence"/>
</dbReference>
<evidence type="ECO:0000313" key="5">
    <source>
        <dbReference type="Proteomes" id="UP001642464"/>
    </source>
</evidence>
<evidence type="ECO:0000256" key="2">
    <source>
        <dbReference type="SAM" id="MobiDB-lite"/>
    </source>
</evidence>
<accession>A0ABP0KIA2</accession>
<keyword evidence="1" id="KW-0862">Zinc</keyword>
<dbReference type="InterPro" id="IPR007527">
    <property type="entry name" value="Znf_SWIM"/>
</dbReference>
<evidence type="ECO:0000259" key="3">
    <source>
        <dbReference type="PROSITE" id="PS50966"/>
    </source>
</evidence>
<sequence length="2322" mass="256135">DTLCAVAQPPLIASTRRAFALWCYGGRVVCWGDGNYGGDNHRVQDRLVNVQEIYSTAAAFAARLADGSVATWGNPTSGGDCSEVSDRLKDVVDICATERAFAAILGDGTVVTWGNRFAGGDSSRVKDQLKHVQKISATQHAFAAVLEDETVVTWGDPDLGGSSTAVQSQLKQVKKVFATPAGSFAALRGDGTVITWGNDRSGGDSSEVAEQLREVQEISATNDAFAAITATGELVTWGYLAHGGESSEIQGRLKASGQKVRELHASRCAFAAVLNDNTVVSWGIALFGGDCSPVKDRLNDVETLYSTDAAFAAQLRDHRVLTWGNRASGGDSSAVQQQLRDVTSIHATGSAFAAIKADGSLVTWGDLGYGGDSLAVQDQLRDVQMVSSTDYAFVAIRHDGTAVAWGDPDKGGQLSEKTRIELQSLMSCEASWTDVRHPNSGADPVDLTRPSGWCPGVLHDSDFSNLGNKEIPVGCCGLLTTPAPLPGMVVKVESRKSTPQQLMAKALADLYARLSPTDVVRFNQLLSGISHNPGKLSAADQAMLSQVIRTLEQSVMADAHNMMPDLDTTSDSTRSPCDNADHEHSEDDFGGQRSAVRGILQEQLGRRLDEADVILDGSLSEVASEALRALLLRCELVTPLNLTGDTQDSHVRTMFPLWILLLSVALGREQHEEARGELKIETYSWHGKTLKKTLQIQPEDQDDVSKAIQAVHEEAPPADGSRRMTQRLQLDALWDRPTYRMRRFNFTAAPGEHACFAGFKSMMQHTDRCRGWQRVYPTKGTKQLFFNTGANKESNFTLQDVVAEHINVWVEENSTELHRDVALKAAEIYSNALGTEELKPTPDTQSWMEQECKVMGQMPFMYSCSNRINVLVQSCGFDNAFVMSSDYLVNYPAPVNNKSNNNNDIIFYLCQELVDGNPNPYAVANTFAHELAHVIQGGCLVLNQGRNVLEPDVEAEPVTDAEVESLECVDVGVDFEQAWALSGLDAKRPRVTSKDVRDALQAHQLQVRCTNTQLHNFVVRFNRTGPPQSGKGNLTLSQVRNAAMDYMCESMEAWATWNPWRLVVLPCPTFEVDRICVVWTCPGMLRRAACLQGKVVKLAVDAKQKIVANEYGIVTVSFLVSSATPSKTWAGTKHTKSIDTHTATQEPFIQALVNSESEANNMTQIFTEACNLAERYCGLDLRAQVWQVHKDYAKGIEASRRKVFPYARPCDDYVHMRRASYKILQKYLLTKTQRTSKDKAKKRASPSPARASTMAAKEEEDFSQLERVIQISREVPTVQMFDAIWQLAFPWLREKSAAAAEYLQRTYFQQVPTESLQKGFRCNATLWGADSLWFGGFWGGILGTYPGSSSGTQPLESFHSYWQGTIKAKARTSPADRFGSMQDLFQKDWAARFAWDEEKKFVTWPARSADALFNSQSLRSAGRSPARDFWEHREKRLCGNRNYREVYIRTGDTEGAGMEGMTTFWVLQSRAHDKVTAAEAIVLPDVAETVANLIAAEGTQLEKWLAKGGIVREGRLELGALQKYMHRYCAVLEGHLVQVSWPRSHRKLKKAVPGKLCTCREFLLHADCEHVLFIKALQNDPTASMQNIPTLRPRGRKRKGFGSSSGVMMEGGATWLEGNLLNLAPRPMIYAWGFRDWNRINAAHIYAQSKKTNARKFYQIHAMLLTYLSQEALLGDRGSSALQNYETFSEDLAPFGRRTYDYFLQFVGKDQPGAFDPLELEVNSVEHPFGEVLLNFRVALAAQCINEASKRPTEPRYWMPENLRDRPFWDCTSFPTFGPTEGAAQHEGLELHYGGAGIYRLALAADATVQVDPSADWQLRTKVLAAGHAGGPAEVRELRPGETASFQGEREIFVVQVNVDPEGETLSRADKGSVWNQDICEKLQPGCVGKAWTTSKNGFYPSLAAEGLRTPMLKLPEAKNLTLSFQAWWQLEGVDGGFFSKTENGCEIDGWDGVQVRLHVYSDPTADAHSHGEQVVVLEPHGGYDNRSHHVIAALGNVGIRAPYTKSYAKDCKSLDGWTGSSPHDGFAVQNFSLEKFAGEYARVEVVFASDSGTVMSGFWLKDLEVKSNGQVVFNQTESLYGSTFVYSIPAGTMGSAGVPVVVQYPDGFEADVGLKKASVTRRGAWSATWSKGQLRRAYVGWSYESPILETKTMKLQPNQEACLQLRAPFRGKPSVATLFTLVDKIGIRSVTLTGRDTQRMASLGTAVTSPSLGVTDPGVHRFHLSGWPTLEAGELFFLCVSTGDVESLMTDPSSSSPFLHLPLTNVAAVTQDEPGWMLLRQDGKEVPADELSNLWLEHRITLRAEFVEDAPPSRRLRGSYV</sequence>
<protein>
    <submittedName>
        <fullName evidence="4">Probable E3 ubiquitin-protein ligase HERC2 (HECT domain and RCC1-like domain-containing protein 2) (HECT-type E3 ubiquitin transferase HERC2)</fullName>
    </submittedName>
</protein>
<keyword evidence="1" id="KW-0479">Metal-binding</keyword>
<comment type="caution">
    <text evidence="4">The sequence shown here is derived from an EMBL/GenBank/DDBJ whole genome shotgun (WGS) entry which is preliminary data.</text>
</comment>
<dbReference type="PROSITE" id="PS50966">
    <property type="entry name" value="ZF_SWIM"/>
    <property type="match status" value="1"/>
</dbReference>
<organism evidence="4 5">
    <name type="scientific">Durusdinium trenchii</name>
    <dbReference type="NCBI Taxonomy" id="1381693"/>
    <lineage>
        <taxon>Eukaryota</taxon>
        <taxon>Sar</taxon>
        <taxon>Alveolata</taxon>
        <taxon>Dinophyceae</taxon>
        <taxon>Suessiales</taxon>
        <taxon>Symbiodiniaceae</taxon>
        <taxon>Durusdinium</taxon>
    </lineage>
</organism>
<dbReference type="InterPro" id="IPR009091">
    <property type="entry name" value="RCC1/BLIP-II"/>
</dbReference>
<dbReference type="PANTHER" id="PTHR45982">
    <property type="entry name" value="REGULATOR OF CHROMOSOME CONDENSATION"/>
    <property type="match status" value="1"/>
</dbReference>
<dbReference type="EMBL" id="CAXAMM010011525">
    <property type="protein sequence ID" value="CAK9026372.1"/>
    <property type="molecule type" value="Genomic_DNA"/>
</dbReference>
<evidence type="ECO:0000313" key="4">
    <source>
        <dbReference type="EMBL" id="CAK9026372.1"/>
    </source>
</evidence>